<feature type="compositionally biased region" description="Polar residues" evidence="2">
    <location>
        <begin position="223"/>
        <end position="239"/>
    </location>
</feature>
<dbReference type="InParanoid" id="J4GPC3"/>
<feature type="coiled-coil region" evidence="1">
    <location>
        <begin position="462"/>
        <end position="563"/>
    </location>
</feature>
<protein>
    <submittedName>
        <fullName evidence="3">Uncharacterized protein</fullName>
    </submittedName>
</protein>
<proteinExistence type="predicted"/>
<feature type="compositionally biased region" description="Polar residues" evidence="2">
    <location>
        <begin position="260"/>
        <end position="276"/>
    </location>
</feature>
<dbReference type="AlphaFoldDB" id="J4GPC3"/>
<organism evidence="3 4">
    <name type="scientific">Fibroporia radiculosa</name>
    <dbReference type="NCBI Taxonomy" id="599839"/>
    <lineage>
        <taxon>Eukaryota</taxon>
        <taxon>Fungi</taxon>
        <taxon>Dikarya</taxon>
        <taxon>Basidiomycota</taxon>
        <taxon>Agaricomycotina</taxon>
        <taxon>Agaricomycetes</taxon>
        <taxon>Polyporales</taxon>
        <taxon>Fibroporiaceae</taxon>
        <taxon>Fibroporia</taxon>
    </lineage>
</organism>
<accession>J4GPC3</accession>
<evidence type="ECO:0000256" key="1">
    <source>
        <dbReference type="SAM" id="Coils"/>
    </source>
</evidence>
<dbReference type="GO" id="GO:0032007">
    <property type="term" value="P:negative regulation of TOR signaling"/>
    <property type="evidence" value="ECO:0007669"/>
    <property type="project" value="TreeGrafter"/>
</dbReference>
<sequence>MVYELAYTPPIREDIEWVRLEQTFDGGTSSAPSAHRYFTALYYLFPCNVIRFLRYPVRYLSDSGLDSPYTIGWDEALDEDKIRSTSEPLMRGHTLHPLLIWRGAVEELSQPDFWTQYDIPRIVGECTMLDMRNAALGIQQRAPAVLSTDPVSPPSPVPVPVVHPSSTSAHASLVSSPTIRPEELSMPALGGVSGKPRVSLQDMISVSVALKSGLDVEVVHPSTSWSAGSISSHPTTRSPSLDVVREETEKTDVQQRQEESAQIAQASTSGQPTPTHIGQALAGLQREVLLLRNELNFELWNARENVKHIGRLYQDRVLSKTAEVERQGLHNKLREYKAEVFRFQRELKEHKEHATTMKHQYMDWNQKMQDKLMEFRTEKKSWMAEAAALRAADQEAKDTFAAQGKLLADAVQRVFQLETKIKEDAHKIDRLHDYEKQIEQLVKLQRLWELDVQKLNDQAEYLQVFTSKYRKMELRLESYEQTQSEMEQAMQNYRFAISSLEAQLAISQRQLEGARKGAVLARHCNSGDVKRLAEANQRLRDENSELRDEVEEVTAMVEVLKARGQGLVFDGRQSRSGSGTQEQLRQGVESSVPADD</sequence>
<feature type="region of interest" description="Disordered" evidence="2">
    <location>
        <begin position="223"/>
        <end position="277"/>
    </location>
</feature>
<feature type="compositionally biased region" description="Basic and acidic residues" evidence="2">
    <location>
        <begin position="243"/>
        <end position="259"/>
    </location>
</feature>
<feature type="compositionally biased region" description="Polar residues" evidence="2">
    <location>
        <begin position="574"/>
        <end position="584"/>
    </location>
</feature>
<dbReference type="InterPro" id="IPR007483">
    <property type="entry name" value="Hamartin"/>
</dbReference>
<dbReference type="GO" id="GO:0033596">
    <property type="term" value="C:TSC1-TSC2 complex"/>
    <property type="evidence" value="ECO:0007669"/>
    <property type="project" value="TreeGrafter"/>
</dbReference>
<dbReference type="STRING" id="599839.J4GPC3"/>
<dbReference type="PANTHER" id="PTHR15154:SF2">
    <property type="entry name" value="HAMARTIN"/>
    <property type="match status" value="1"/>
</dbReference>
<dbReference type="PANTHER" id="PTHR15154">
    <property type="entry name" value="HAMARTIN"/>
    <property type="match status" value="1"/>
</dbReference>
<dbReference type="HOGENOM" id="CLU_032676_0_0_1"/>
<dbReference type="Proteomes" id="UP000006352">
    <property type="component" value="Unassembled WGS sequence"/>
</dbReference>
<evidence type="ECO:0000313" key="4">
    <source>
        <dbReference type="Proteomes" id="UP000006352"/>
    </source>
</evidence>
<dbReference type="RefSeq" id="XP_012181673.1">
    <property type="nucleotide sequence ID" value="XM_012326283.1"/>
</dbReference>
<keyword evidence="4" id="KW-1185">Reference proteome</keyword>
<dbReference type="EMBL" id="HE797078">
    <property type="protein sequence ID" value="CCM02390.1"/>
    <property type="molecule type" value="Genomic_DNA"/>
</dbReference>
<gene>
    <name evidence="3" type="ORF">FIBRA_04488</name>
</gene>
<keyword evidence="1" id="KW-0175">Coiled coil</keyword>
<evidence type="ECO:0000256" key="2">
    <source>
        <dbReference type="SAM" id="MobiDB-lite"/>
    </source>
</evidence>
<evidence type="ECO:0000313" key="3">
    <source>
        <dbReference type="EMBL" id="CCM02390.1"/>
    </source>
</evidence>
<dbReference type="OrthoDB" id="28737at2759"/>
<dbReference type="GeneID" id="24097301"/>
<feature type="coiled-coil region" evidence="1">
    <location>
        <begin position="319"/>
        <end position="385"/>
    </location>
</feature>
<reference evidence="3 4" key="1">
    <citation type="journal article" date="2012" name="Appl. Environ. Microbiol.">
        <title>Short-read sequencing for genomic analysis of the brown rot fungus Fibroporia radiculosa.</title>
        <authorList>
            <person name="Tang J.D."/>
            <person name="Perkins A.D."/>
            <person name="Sonstegard T.S."/>
            <person name="Schroeder S.G."/>
            <person name="Burgess S.C."/>
            <person name="Diehl S.V."/>
        </authorList>
    </citation>
    <scope>NUCLEOTIDE SEQUENCE [LARGE SCALE GENOMIC DNA]</scope>
    <source>
        <strain evidence="3 4">TFFH 294</strain>
    </source>
</reference>
<dbReference type="GO" id="GO:0051726">
    <property type="term" value="P:regulation of cell cycle"/>
    <property type="evidence" value="ECO:0007669"/>
    <property type="project" value="TreeGrafter"/>
</dbReference>
<feature type="region of interest" description="Disordered" evidence="2">
    <location>
        <begin position="570"/>
        <end position="596"/>
    </location>
</feature>
<name>J4GPC3_9APHY</name>